<dbReference type="Pfam" id="PF02154">
    <property type="entry name" value="FliM"/>
    <property type="match status" value="1"/>
</dbReference>
<dbReference type="InterPro" id="IPR036429">
    <property type="entry name" value="SpoA-like_sf"/>
</dbReference>
<keyword evidence="12" id="KW-0969">Cilium</keyword>
<dbReference type="InterPro" id="IPR001689">
    <property type="entry name" value="Flag_FliM"/>
</dbReference>
<name>A0ABS7RG69_9ACTN</name>
<dbReference type="SUPFAM" id="SSF103039">
    <property type="entry name" value="CheC-like"/>
    <property type="match status" value="1"/>
</dbReference>
<keyword evidence="6" id="KW-0145">Chemotaxis</keyword>
<dbReference type="InterPro" id="IPR001543">
    <property type="entry name" value="FliN-like_C"/>
</dbReference>
<dbReference type="PIRSF" id="PIRSF002888">
    <property type="entry name" value="FliM"/>
    <property type="match status" value="1"/>
</dbReference>
<evidence type="ECO:0000256" key="7">
    <source>
        <dbReference type="ARBA" id="ARBA00022779"/>
    </source>
</evidence>
<feature type="region of interest" description="Disordered" evidence="10">
    <location>
        <begin position="24"/>
        <end position="43"/>
    </location>
</feature>
<keyword evidence="9" id="KW-0975">Bacterial flagellum</keyword>
<comment type="similarity">
    <text evidence="3">Belongs to the FliM family.</text>
</comment>
<dbReference type="Pfam" id="PF01052">
    <property type="entry name" value="FliMN_C"/>
    <property type="match status" value="1"/>
</dbReference>
<evidence type="ECO:0000256" key="3">
    <source>
        <dbReference type="ARBA" id="ARBA00011049"/>
    </source>
</evidence>
<evidence type="ECO:0000313" key="12">
    <source>
        <dbReference type="EMBL" id="MBY9074024.1"/>
    </source>
</evidence>
<evidence type="ECO:0000256" key="9">
    <source>
        <dbReference type="ARBA" id="ARBA00023143"/>
    </source>
</evidence>
<evidence type="ECO:0000256" key="10">
    <source>
        <dbReference type="SAM" id="MobiDB-lite"/>
    </source>
</evidence>
<keyword evidence="13" id="KW-1185">Reference proteome</keyword>
<evidence type="ECO:0000256" key="6">
    <source>
        <dbReference type="ARBA" id="ARBA00022500"/>
    </source>
</evidence>
<evidence type="ECO:0000256" key="5">
    <source>
        <dbReference type="ARBA" id="ARBA00022475"/>
    </source>
</evidence>
<keyword evidence="8" id="KW-0472">Membrane</keyword>
<evidence type="ECO:0000256" key="1">
    <source>
        <dbReference type="ARBA" id="ARBA00004117"/>
    </source>
</evidence>
<keyword evidence="5" id="KW-1003">Cell membrane</keyword>
<dbReference type="PANTHER" id="PTHR30034:SF6">
    <property type="entry name" value="YOP PROTEINS TRANSLOCATION PROTEIN Q"/>
    <property type="match status" value="1"/>
</dbReference>
<sequence length="330" mass="35684">MLRCRHDEPIQPLVTAPSSVTPVRASSVHARRRPARTEPTPYDFRRPVKLSRENSRTLQIAFETYARQTSIVMTSALRTVCELTLLSVEQLTYTEYVETLADATYLTVFSLDPVQQPAVLEIPLPTTMACLDHLLGGPGTEAQPARPLTDLESTVVGGLVERLVSEVRYAFASLVRLEPVVTGVEYSPQLAQVAAASDPMVVARFVLRRGDAEDVVTLCMSFNGLLPFLNASGTAGVVSERERAQREQASARLAEGFQEVPVEVAVRFRGTTADPADLVGLTVGDVVRLRHPAQAPLDVTAADVVFAHATPGSAGQRLACLIVAPSTQEN</sequence>
<accession>A0ABS7RG69</accession>
<dbReference type="PANTHER" id="PTHR30034">
    <property type="entry name" value="FLAGELLAR MOTOR SWITCH PROTEIN FLIM"/>
    <property type="match status" value="1"/>
</dbReference>
<evidence type="ECO:0000256" key="4">
    <source>
        <dbReference type="ARBA" id="ARBA00021898"/>
    </source>
</evidence>
<evidence type="ECO:0000259" key="11">
    <source>
        <dbReference type="Pfam" id="PF01052"/>
    </source>
</evidence>
<comment type="subcellular location">
    <subcellularLocation>
        <location evidence="1">Bacterial flagellum basal body</location>
    </subcellularLocation>
    <subcellularLocation>
        <location evidence="2">Cell membrane</location>
        <topology evidence="2">Peripheral membrane protein</topology>
    </subcellularLocation>
</comment>
<evidence type="ECO:0000313" key="13">
    <source>
        <dbReference type="Proteomes" id="UP000754710"/>
    </source>
</evidence>
<dbReference type="EMBL" id="JAIEZQ010000001">
    <property type="protein sequence ID" value="MBY9074024.1"/>
    <property type="molecule type" value="Genomic_DNA"/>
</dbReference>
<dbReference type="CDD" id="cd17908">
    <property type="entry name" value="FliM"/>
    <property type="match status" value="1"/>
</dbReference>
<gene>
    <name evidence="12" type="ORF">K1X13_04225</name>
</gene>
<keyword evidence="12" id="KW-0966">Cell projection</keyword>
<reference evidence="12 13" key="1">
    <citation type="submission" date="2021-08" db="EMBL/GenBank/DDBJ databases">
        <title>Nocardioides bacterium WL0053 sp. nov., isolated from the sediment.</title>
        <authorList>
            <person name="Wang L."/>
            <person name="Zhang D."/>
            <person name="Zhang A."/>
        </authorList>
    </citation>
    <scope>NUCLEOTIDE SEQUENCE [LARGE SCALE GENOMIC DNA]</scope>
    <source>
        <strain evidence="12 13">WL0053</strain>
    </source>
</reference>
<dbReference type="SUPFAM" id="SSF101801">
    <property type="entry name" value="Surface presentation of antigens (SPOA)"/>
    <property type="match status" value="1"/>
</dbReference>
<evidence type="ECO:0000256" key="8">
    <source>
        <dbReference type="ARBA" id="ARBA00023136"/>
    </source>
</evidence>
<organism evidence="12 13">
    <name type="scientific">Nocardioides jiangsuensis</name>
    <dbReference type="NCBI Taxonomy" id="2866161"/>
    <lineage>
        <taxon>Bacteria</taxon>
        <taxon>Bacillati</taxon>
        <taxon>Actinomycetota</taxon>
        <taxon>Actinomycetes</taxon>
        <taxon>Propionibacteriales</taxon>
        <taxon>Nocardioidaceae</taxon>
        <taxon>Nocardioides</taxon>
    </lineage>
</organism>
<dbReference type="InterPro" id="IPR028976">
    <property type="entry name" value="CheC-like_sf"/>
</dbReference>
<dbReference type="Gene3D" id="2.30.330.10">
    <property type="entry name" value="SpoA-like"/>
    <property type="match status" value="1"/>
</dbReference>
<dbReference type="Gene3D" id="3.40.1550.10">
    <property type="entry name" value="CheC-like"/>
    <property type="match status" value="1"/>
</dbReference>
<keyword evidence="7" id="KW-0283">Flagellar rotation</keyword>
<keyword evidence="12" id="KW-0282">Flagellum</keyword>
<evidence type="ECO:0000256" key="2">
    <source>
        <dbReference type="ARBA" id="ARBA00004202"/>
    </source>
</evidence>
<dbReference type="Proteomes" id="UP000754710">
    <property type="component" value="Unassembled WGS sequence"/>
</dbReference>
<proteinExistence type="inferred from homology"/>
<protein>
    <recommendedName>
        <fullName evidence="4">Flagellar motor switch protein FliM</fullName>
    </recommendedName>
</protein>
<feature type="domain" description="Flagellar motor switch protein FliN-like C-terminal" evidence="11">
    <location>
        <begin position="258"/>
        <end position="323"/>
    </location>
</feature>
<comment type="caution">
    <text evidence="12">The sequence shown here is derived from an EMBL/GenBank/DDBJ whole genome shotgun (WGS) entry which is preliminary data.</text>
</comment>